<evidence type="ECO:0000256" key="1">
    <source>
        <dbReference type="SAM" id="SignalP"/>
    </source>
</evidence>
<accession>A0ABU8JL75</accession>
<evidence type="ECO:0000313" key="2">
    <source>
        <dbReference type="EMBL" id="MEI7064204.1"/>
    </source>
</evidence>
<proteinExistence type="predicted"/>
<feature type="chain" id="PRO_5047417241" evidence="1">
    <location>
        <begin position="24"/>
        <end position="91"/>
    </location>
</feature>
<protein>
    <submittedName>
        <fullName evidence="2">Uncharacterized protein</fullName>
    </submittedName>
</protein>
<sequence>MKLHWLAAGGLLLMLPLCGQAVAPYPADDRGEFTEAQRAEIRRIVMEYLLAHPDRAQAIGRTPAIDGCIPVRPAAGNGKPGSCINRSCPPQ</sequence>
<comment type="caution">
    <text evidence="2">The sequence shown here is derived from an EMBL/GenBank/DDBJ whole genome shotgun (WGS) entry which is preliminary data.</text>
</comment>
<dbReference type="RefSeq" id="WP_336729618.1">
    <property type="nucleotide sequence ID" value="NZ_JBBBOO010000007.1"/>
</dbReference>
<reference evidence="2 3" key="1">
    <citation type="submission" date="2024-03" db="EMBL/GenBank/DDBJ databases">
        <title>Analysis of soft rot Pectobacteriaceae population diversity in US potato growing regions between 2016 and 2022.</title>
        <authorList>
            <person name="Ma X."/>
            <person name="Zhang X."/>
            <person name="Stodghill P."/>
            <person name="Rioux R."/>
            <person name="Babler B."/>
            <person name="Shrestha S."/>
            <person name="Babler B."/>
            <person name="Rivedal H."/>
            <person name="Frost K."/>
            <person name="Hao J."/>
            <person name="Secor G."/>
            <person name="Swingle B."/>
        </authorList>
    </citation>
    <scope>NUCLEOTIDE SEQUENCE [LARGE SCALE GENOMIC DNA]</scope>
    <source>
        <strain evidence="2 3">SR64</strain>
    </source>
</reference>
<dbReference type="EMBL" id="JBBBOO010000007">
    <property type="protein sequence ID" value="MEI7064204.1"/>
    <property type="molecule type" value="Genomic_DNA"/>
</dbReference>
<evidence type="ECO:0000313" key="3">
    <source>
        <dbReference type="Proteomes" id="UP001359469"/>
    </source>
</evidence>
<name>A0ABU8JL75_DICCH</name>
<gene>
    <name evidence="2" type="ORF">WCU84_11100</name>
</gene>
<feature type="signal peptide" evidence="1">
    <location>
        <begin position="1"/>
        <end position="23"/>
    </location>
</feature>
<keyword evidence="3" id="KW-1185">Reference proteome</keyword>
<organism evidence="2 3">
    <name type="scientific">Dickeya chrysanthemi</name>
    <name type="common">Pectobacterium chrysanthemi</name>
    <name type="synonym">Erwinia chrysanthemi</name>
    <dbReference type="NCBI Taxonomy" id="556"/>
    <lineage>
        <taxon>Bacteria</taxon>
        <taxon>Pseudomonadati</taxon>
        <taxon>Pseudomonadota</taxon>
        <taxon>Gammaproteobacteria</taxon>
        <taxon>Enterobacterales</taxon>
        <taxon>Pectobacteriaceae</taxon>
        <taxon>Dickeya</taxon>
    </lineage>
</organism>
<keyword evidence="1" id="KW-0732">Signal</keyword>
<dbReference type="Proteomes" id="UP001359469">
    <property type="component" value="Unassembled WGS sequence"/>
</dbReference>